<dbReference type="RefSeq" id="WP_311367997.1">
    <property type="nucleotide sequence ID" value="NZ_JAVRHX010000001.1"/>
</dbReference>
<gene>
    <name evidence="1" type="ORF">RM552_06710</name>
</gene>
<sequence>MKRYSSQLYSFYAILILSVFSFQSLAQQNWKVRDSLSQPTGKQDDFGIGAIYVDIKQSNTILYVREINQNSLANANKDPEKLKFNGKEFRLDLSDRTEIVYVNLPEGLYQIVRVDVPHYDLPFKISTNNSDKWRFLIQQQSINYLGTIAVSAVRTKDSVDMLWLNQFAKNLEDLQTRVTASSIVWPINNGIGYKDPFYAELQQPIGG</sequence>
<keyword evidence="2" id="KW-1185">Reference proteome</keyword>
<evidence type="ECO:0000313" key="2">
    <source>
        <dbReference type="Proteomes" id="UP001253545"/>
    </source>
</evidence>
<accession>A0ABU2ZQ44</accession>
<evidence type="ECO:0000313" key="1">
    <source>
        <dbReference type="EMBL" id="MDT0594530.1"/>
    </source>
</evidence>
<dbReference type="Proteomes" id="UP001253545">
    <property type="component" value="Unassembled WGS sequence"/>
</dbReference>
<dbReference type="EMBL" id="JAVRHX010000001">
    <property type="protein sequence ID" value="MDT0594530.1"/>
    <property type="molecule type" value="Genomic_DNA"/>
</dbReference>
<reference evidence="1 2" key="1">
    <citation type="submission" date="2023-09" db="EMBL/GenBank/DDBJ databases">
        <authorList>
            <person name="Rey-Velasco X."/>
        </authorList>
    </citation>
    <scope>NUCLEOTIDE SEQUENCE [LARGE SCALE GENOMIC DNA]</scope>
    <source>
        <strain evidence="1 2">P117</strain>
    </source>
</reference>
<organism evidence="1 2">
    <name type="scientific">Glaciecola petra</name>
    <dbReference type="NCBI Taxonomy" id="3075602"/>
    <lineage>
        <taxon>Bacteria</taxon>
        <taxon>Pseudomonadati</taxon>
        <taxon>Pseudomonadota</taxon>
        <taxon>Gammaproteobacteria</taxon>
        <taxon>Alteromonadales</taxon>
        <taxon>Alteromonadaceae</taxon>
        <taxon>Glaciecola</taxon>
    </lineage>
</organism>
<evidence type="ECO:0008006" key="3">
    <source>
        <dbReference type="Google" id="ProtNLM"/>
    </source>
</evidence>
<protein>
    <recommendedName>
        <fullName evidence="3">DUF2846 domain-containing protein</fullName>
    </recommendedName>
</protein>
<comment type="caution">
    <text evidence="1">The sequence shown here is derived from an EMBL/GenBank/DDBJ whole genome shotgun (WGS) entry which is preliminary data.</text>
</comment>
<name>A0ABU2ZQ44_9ALTE</name>
<proteinExistence type="predicted"/>